<dbReference type="PANTHER" id="PTHR33116:SF78">
    <property type="entry name" value="OS12G0587133 PROTEIN"/>
    <property type="match status" value="1"/>
</dbReference>
<dbReference type="InterPro" id="IPR012337">
    <property type="entry name" value="RNaseH-like_sf"/>
</dbReference>
<dbReference type="SUPFAM" id="SSF53098">
    <property type="entry name" value="Ribonuclease H-like"/>
    <property type="match status" value="1"/>
</dbReference>
<dbReference type="Pfam" id="PF13456">
    <property type="entry name" value="RVT_3"/>
    <property type="match status" value="1"/>
</dbReference>
<dbReference type="AlphaFoldDB" id="B9FS28"/>
<evidence type="ECO:0000259" key="1">
    <source>
        <dbReference type="Pfam" id="PF13456"/>
    </source>
</evidence>
<proteinExistence type="predicted"/>
<reference evidence="2" key="1">
    <citation type="journal article" date="2005" name="PLoS Biol.">
        <title>The genomes of Oryza sativa: a history of duplications.</title>
        <authorList>
            <person name="Yu J."/>
            <person name="Wang J."/>
            <person name="Lin W."/>
            <person name="Li S."/>
            <person name="Li H."/>
            <person name="Zhou J."/>
            <person name="Ni P."/>
            <person name="Dong W."/>
            <person name="Hu S."/>
            <person name="Zeng C."/>
            <person name="Zhang J."/>
            <person name="Zhang Y."/>
            <person name="Li R."/>
            <person name="Xu Z."/>
            <person name="Li S."/>
            <person name="Li X."/>
            <person name="Zheng H."/>
            <person name="Cong L."/>
            <person name="Lin L."/>
            <person name="Yin J."/>
            <person name="Geng J."/>
            <person name="Li G."/>
            <person name="Shi J."/>
            <person name="Liu J."/>
            <person name="Lv H."/>
            <person name="Li J."/>
            <person name="Wang J."/>
            <person name="Deng Y."/>
            <person name="Ran L."/>
            <person name="Shi X."/>
            <person name="Wang X."/>
            <person name="Wu Q."/>
            <person name="Li C."/>
            <person name="Ren X."/>
            <person name="Wang J."/>
            <person name="Wang X."/>
            <person name="Li D."/>
            <person name="Liu D."/>
            <person name="Zhang X."/>
            <person name="Ji Z."/>
            <person name="Zhao W."/>
            <person name="Sun Y."/>
            <person name="Zhang Z."/>
            <person name="Bao J."/>
            <person name="Han Y."/>
            <person name="Dong L."/>
            <person name="Ji J."/>
            <person name="Chen P."/>
            <person name="Wu S."/>
            <person name="Liu J."/>
            <person name="Xiao Y."/>
            <person name="Bu D."/>
            <person name="Tan J."/>
            <person name="Yang L."/>
            <person name="Ye C."/>
            <person name="Zhang J."/>
            <person name="Xu J."/>
            <person name="Zhou Y."/>
            <person name="Yu Y."/>
            <person name="Zhang B."/>
            <person name="Zhuang S."/>
            <person name="Wei H."/>
            <person name="Liu B."/>
            <person name="Lei M."/>
            <person name="Yu H."/>
            <person name="Li Y."/>
            <person name="Xu H."/>
            <person name="Wei S."/>
            <person name="He X."/>
            <person name="Fang L."/>
            <person name="Zhang Z."/>
            <person name="Zhang Y."/>
            <person name="Huang X."/>
            <person name="Su Z."/>
            <person name="Tong W."/>
            <person name="Li J."/>
            <person name="Tong Z."/>
            <person name="Li S."/>
            <person name="Ye J."/>
            <person name="Wang L."/>
            <person name="Fang L."/>
            <person name="Lei T."/>
            <person name="Chen C."/>
            <person name="Chen H."/>
            <person name="Xu Z."/>
            <person name="Li H."/>
            <person name="Huang H."/>
            <person name="Zhang F."/>
            <person name="Xu H."/>
            <person name="Li N."/>
            <person name="Zhao C."/>
            <person name="Li S."/>
            <person name="Dong L."/>
            <person name="Huang Y."/>
            <person name="Li L."/>
            <person name="Xi Y."/>
            <person name="Qi Q."/>
            <person name="Li W."/>
            <person name="Zhang B."/>
            <person name="Hu W."/>
            <person name="Zhang Y."/>
            <person name="Tian X."/>
            <person name="Jiao Y."/>
            <person name="Liang X."/>
            <person name="Jin J."/>
            <person name="Gao L."/>
            <person name="Zheng W."/>
            <person name="Hao B."/>
            <person name="Liu S."/>
            <person name="Wang W."/>
            <person name="Yuan L."/>
            <person name="Cao M."/>
            <person name="McDermott J."/>
            <person name="Samudrala R."/>
            <person name="Wang J."/>
            <person name="Wong G.K."/>
            <person name="Yang H."/>
        </authorList>
    </citation>
    <scope>NUCLEOTIDE SEQUENCE [LARGE SCALE GENOMIC DNA]</scope>
</reference>
<dbReference type="CDD" id="cd01650">
    <property type="entry name" value="RT_nLTR_like"/>
    <property type="match status" value="1"/>
</dbReference>
<dbReference type="PANTHER" id="PTHR33116">
    <property type="entry name" value="REVERSE TRANSCRIPTASE ZINC-BINDING DOMAIN-CONTAINING PROTEIN-RELATED-RELATED"/>
    <property type="match status" value="1"/>
</dbReference>
<reference evidence="2" key="2">
    <citation type="submission" date="2008-12" db="EMBL/GenBank/DDBJ databases">
        <title>Improved gene annotation of the rice (Oryza sativa) genomes.</title>
        <authorList>
            <person name="Wang J."/>
            <person name="Li R."/>
            <person name="Fan W."/>
            <person name="Huang Q."/>
            <person name="Zhang J."/>
            <person name="Zhou Y."/>
            <person name="Hu Y."/>
            <person name="Zi S."/>
            <person name="Li J."/>
            <person name="Ni P."/>
            <person name="Zheng H."/>
            <person name="Zhang Y."/>
            <person name="Zhao M."/>
            <person name="Hao Q."/>
            <person name="McDermott J."/>
            <person name="Samudrala R."/>
            <person name="Kristiansen K."/>
            <person name="Wong G.K.-S."/>
        </authorList>
    </citation>
    <scope>NUCLEOTIDE SEQUENCE</scope>
</reference>
<evidence type="ECO:0000313" key="2">
    <source>
        <dbReference type="EMBL" id="EEE65289.1"/>
    </source>
</evidence>
<dbReference type="Gene3D" id="3.30.420.10">
    <property type="entry name" value="Ribonuclease H-like superfamily/Ribonuclease H"/>
    <property type="match status" value="1"/>
</dbReference>
<organism evidence="2">
    <name type="scientific">Oryza sativa subsp. japonica</name>
    <name type="common">Rice</name>
    <dbReference type="NCBI Taxonomy" id="39947"/>
    <lineage>
        <taxon>Eukaryota</taxon>
        <taxon>Viridiplantae</taxon>
        <taxon>Streptophyta</taxon>
        <taxon>Embryophyta</taxon>
        <taxon>Tracheophyta</taxon>
        <taxon>Spermatophyta</taxon>
        <taxon>Magnoliopsida</taxon>
        <taxon>Liliopsida</taxon>
        <taxon>Poales</taxon>
        <taxon>Poaceae</taxon>
        <taxon>BOP clade</taxon>
        <taxon>Oryzoideae</taxon>
        <taxon>Oryzeae</taxon>
        <taxon>Oryzinae</taxon>
        <taxon>Oryza</taxon>
        <taxon>Oryza sativa</taxon>
    </lineage>
</organism>
<sequence>MGYNGPAYTWTNKRTGNNVIYERLDRCLANVEWCSKFPYTTVYHLPLIYGDHAPILILLNPTHRKPKKSFKFENWWLSENDFHDLAKNSWNSIVNGSFVAKAKNLGQNLLTWCRKKKPLQDQIASTEQEILDIQSSNNRQDQQEKEKELITKHDSLLHKLSDYHKQRAKKHWVKDGDRNTSFFHQAAIKRRRKNRISSIISNDQLITNPDEIANVFIDYFSNLFCTDRNNRSTSYFPGNDDPAQVDWQCPDEQEVLQIIRSNFPRELNKTNIVLIPKKNRPANPADFRPISLCNVMYKVIAKSIANRIKAPPLFLLISMVNPMVLLMLIEELDKVAPLSPYLFVLALNELSEQLNEALLNNQLKGTSLSPQGPAIHSLLYADDLIITGEATEIEARIIKEIIDIFCNRSGQTPNWNKSFILFSKHTPHHIKEFITRIFHVAPVDANTKHLGHPLFVTNRTKAFVYQFIVDKFRTKLTILKANKLSHAGRLTLIKSVFASLPIYYMATTLLPKKLTSKLTSIIRTFWWTGVKEGQDKKPLCSKSWSDICKPTQEGWLGIRDIHLVNKGLILNATWRLVTKPEEQAVNKILQVPIVQGEGEDKLCWKFTPNGECNSKSAYKEIRKKEANYGTQTQMQVNVQASTSMERKMERIPEGNRCYVDASWDDYKTGIGIFFHFPATHNALFVKANSCMADSPLQAELLALQLALEIALLLNFTDTIFLTDCSMVADTTKKRSFQEDPGYWSLLPFWSQIQTLPDHLLRVYWIPRTLNKTADKLAKEARENFSSPVFSCQNISHIAYPLRSCFASVLNSNTRFRNYNINHVLCF</sequence>
<name>B9FS28_ORYSJ</name>
<protein>
    <recommendedName>
        <fullName evidence="1">RNase H type-1 domain-containing protein</fullName>
    </recommendedName>
</protein>
<dbReference type="GO" id="GO:0004523">
    <property type="term" value="F:RNA-DNA hybrid ribonuclease activity"/>
    <property type="evidence" value="ECO:0007669"/>
    <property type="project" value="InterPro"/>
</dbReference>
<accession>B9FS28</accession>
<dbReference type="GO" id="GO:0003676">
    <property type="term" value="F:nucleic acid binding"/>
    <property type="evidence" value="ECO:0007669"/>
    <property type="project" value="InterPro"/>
</dbReference>
<dbReference type="Proteomes" id="UP000007752">
    <property type="component" value="Chromosome 6"/>
</dbReference>
<gene>
    <name evidence="2" type="ORF">OsJ_20518</name>
</gene>
<dbReference type="InterPro" id="IPR036397">
    <property type="entry name" value="RNaseH_sf"/>
</dbReference>
<dbReference type="SUPFAM" id="SSF56219">
    <property type="entry name" value="DNase I-like"/>
    <property type="match status" value="1"/>
</dbReference>
<dbReference type="InterPro" id="IPR002156">
    <property type="entry name" value="RNaseH_domain"/>
</dbReference>
<feature type="domain" description="RNase H type-1" evidence="1">
    <location>
        <begin position="690"/>
        <end position="780"/>
    </location>
</feature>
<dbReference type="EMBL" id="CM000143">
    <property type="protein sequence ID" value="EEE65289.1"/>
    <property type="molecule type" value="Genomic_DNA"/>
</dbReference>
<dbReference type="InterPro" id="IPR036691">
    <property type="entry name" value="Endo/exonu/phosph_ase_sf"/>
</dbReference>